<reference evidence="11 12" key="1">
    <citation type="journal article" date="2016" name="Sci. Rep.">
        <title>Metabolic traits of an uncultured archaeal lineage -MSBL1- from brine pools of the Red Sea.</title>
        <authorList>
            <person name="Mwirichia R."/>
            <person name="Alam I."/>
            <person name="Rashid M."/>
            <person name="Vinu M."/>
            <person name="Ba-Alawi W."/>
            <person name="Anthony Kamau A."/>
            <person name="Kamanda Ngugi D."/>
            <person name="Goker M."/>
            <person name="Klenk H.P."/>
            <person name="Bajic V."/>
            <person name="Stingl U."/>
        </authorList>
    </citation>
    <scope>NUCLEOTIDE SEQUENCE [LARGE SCALE GENOMIC DNA]</scope>
    <source>
        <strain evidence="11">SCGC-AAA259O05</strain>
    </source>
</reference>
<keyword evidence="6" id="KW-0238">DNA-binding</keyword>
<dbReference type="InterPro" id="IPR002941">
    <property type="entry name" value="DNA_methylase_N4/N6"/>
</dbReference>
<feature type="domain" description="DNA methylase N-4/N-6" evidence="10">
    <location>
        <begin position="78"/>
        <end position="292"/>
    </location>
</feature>
<evidence type="ECO:0000256" key="7">
    <source>
        <dbReference type="ARBA" id="ARBA00049120"/>
    </source>
</evidence>
<evidence type="ECO:0000313" key="11">
    <source>
        <dbReference type="EMBL" id="KXB00912.1"/>
    </source>
</evidence>
<dbReference type="InterPro" id="IPR017985">
    <property type="entry name" value="MeTrfase_CN4_CS"/>
</dbReference>
<dbReference type="SUPFAM" id="SSF53335">
    <property type="entry name" value="S-adenosyl-L-methionine-dependent methyltransferases"/>
    <property type="match status" value="1"/>
</dbReference>
<evidence type="ECO:0000256" key="4">
    <source>
        <dbReference type="ARBA" id="ARBA00022691"/>
    </source>
</evidence>
<evidence type="ECO:0000256" key="1">
    <source>
        <dbReference type="ARBA" id="ARBA00010203"/>
    </source>
</evidence>
<dbReference type="GO" id="GO:0008170">
    <property type="term" value="F:N-methyltransferase activity"/>
    <property type="evidence" value="ECO:0007669"/>
    <property type="project" value="InterPro"/>
</dbReference>
<proteinExistence type="inferred from homology"/>
<dbReference type="InterPro" id="IPR029063">
    <property type="entry name" value="SAM-dependent_MTases_sf"/>
</dbReference>
<organism evidence="11 12">
    <name type="scientific">candidate division MSBL1 archaeon SCGC-AAA259O05</name>
    <dbReference type="NCBI Taxonomy" id="1698271"/>
    <lineage>
        <taxon>Archaea</taxon>
        <taxon>Methanobacteriati</taxon>
        <taxon>Methanobacteriota</taxon>
        <taxon>candidate division MSBL1</taxon>
    </lineage>
</organism>
<evidence type="ECO:0000259" key="10">
    <source>
        <dbReference type="Pfam" id="PF01555"/>
    </source>
</evidence>
<dbReference type="Gene3D" id="3.40.50.150">
    <property type="entry name" value="Vaccinia Virus protein VP39"/>
    <property type="match status" value="1"/>
</dbReference>
<dbReference type="Pfam" id="PF01555">
    <property type="entry name" value="N6_N4_Mtase"/>
    <property type="match status" value="1"/>
</dbReference>
<feature type="region of interest" description="Disordered" evidence="9">
    <location>
        <begin position="1"/>
        <end position="30"/>
    </location>
</feature>
<keyword evidence="5 8" id="KW-0680">Restriction system</keyword>
<dbReference type="EC" id="2.1.1.113" evidence="8"/>
<evidence type="ECO:0000256" key="2">
    <source>
        <dbReference type="ARBA" id="ARBA00022603"/>
    </source>
</evidence>
<sequence>MTEKDGNSENKGTETSEFGVSKRESHDSSRFYSQKIYSGLRVEESDIEFRENSIPDEIIDEVHLRDSRDMSILPDNSVHLMVTSPPYVAAKKYDKDWTLEEYLQLLKDVFSETYKKLVPGGRACVNIANLGRSPYLPLHSYIIQDMLEIGYYMRGEILWNKAASVGTSTAWGSWQSAKNPTLRDVHEYILVFSKGKFGLEDRNKDSTISKEDFLDFTKSIWEFPTASAKEVGHPAPFPVELPYRTIQLYTFEKDVVLDPFMGSGTTGIAALKTNRHFVGFDDKEEYIELAKKRLESYKSQKELDSFQ</sequence>
<comment type="caution">
    <text evidence="11">The sequence shown here is derived from an EMBL/GenBank/DDBJ whole genome shotgun (WGS) entry which is preliminary data.</text>
</comment>
<evidence type="ECO:0000256" key="9">
    <source>
        <dbReference type="SAM" id="MobiDB-lite"/>
    </source>
</evidence>
<comment type="catalytic activity">
    <reaction evidence="7 8">
        <text>a 2'-deoxycytidine in DNA + S-adenosyl-L-methionine = an N(4)-methyl-2'-deoxycytidine in DNA + S-adenosyl-L-homocysteine + H(+)</text>
        <dbReference type="Rhea" id="RHEA:16857"/>
        <dbReference type="Rhea" id="RHEA-COMP:11369"/>
        <dbReference type="Rhea" id="RHEA-COMP:13674"/>
        <dbReference type="ChEBI" id="CHEBI:15378"/>
        <dbReference type="ChEBI" id="CHEBI:57856"/>
        <dbReference type="ChEBI" id="CHEBI:59789"/>
        <dbReference type="ChEBI" id="CHEBI:85452"/>
        <dbReference type="ChEBI" id="CHEBI:137933"/>
        <dbReference type="EC" id="2.1.1.113"/>
    </reaction>
</comment>
<dbReference type="PROSITE" id="PS00093">
    <property type="entry name" value="N4_MTASE"/>
    <property type="match status" value="1"/>
</dbReference>
<dbReference type="GO" id="GO:0015667">
    <property type="term" value="F:site-specific DNA-methyltransferase (cytosine-N4-specific) activity"/>
    <property type="evidence" value="ECO:0007669"/>
    <property type="project" value="UniProtKB-EC"/>
</dbReference>
<comment type="similarity">
    <text evidence="1">Belongs to the N(4)/N(6)-methyltransferase family. N(4) subfamily.</text>
</comment>
<dbReference type="Proteomes" id="UP000070344">
    <property type="component" value="Unassembled WGS sequence"/>
</dbReference>
<feature type="compositionally biased region" description="Basic and acidic residues" evidence="9">
    <location>
        <begin position="1"/>
        <end position="29"/>
    </location>
</feature>
<dbReference type="GO" id="GO:0009307">
    <property type="term" value="P:DNA restriction-modification system"/>
    <property type="evidence" value="ECO:0007669"/>
    <property type="project" value="UniProtKB-KW"/>
</dbReference>
<keyword evidence="2 8" id="KW-0489">Methyltransferase</keyword>
<dbReference type="PRINTS" id="PR00508">
    <property type="entry name" value="S21N4MTFRASE"/>
</dbReference>
<evidence type="ECO:0000256" key="8">
    <source>
        <dbReference type="RuleBase" id="RU362026"/>
    </source>
</evidence>
<dbReference type="EMBL" id="LHXV01000038">
    <property type="protein sequence ID" value="KXB00912.1"/>
    <property type="molecule type" value="Genomic_DNA"/>
</dbReference>
<name>A0A133V390_9EURY</name>
<evidence type="ECO:0000256" key="5">
    <source>
        <dbReference type="ARBA" id="ARBA00022747"/>
    </source>
</evidence>
<dbReference type="GO" id="GO:0003677">
    <property type="term" value="F:DNA binding"/>
    <property type="evidence" value="ECO:0007669"/>
    <property type="project" value="UniProtKB-KW"/>
</dbReference>
<dbReference type="AlphaFoldDB" id="A0A133V390"/>
<keyword evidence="3 11" id="KW-0808">Transferase</keyword>
<dbReference type="InterPro" id="IPR001091">
    <property type="entry name" value="RM_Methyltransferase"/>
</dbReference>
<evidence type="ECO:0000256" key="3">
    <source>
        <dbReference type="ARBA" id="ARBA00022679"/>
    </source>
</evidence>
<evidence type="ECO:0000256" key="6">
    <source>
        <dbReference type="ARBA" id="ARBA00023125"/>
    </source>
</evidence>
<keyword evidence="4 8" id="KW-0949">S-adenosyl-L-methionine</keyword>
<dbReference type="PATRIC" id="fig|1698271.3.peg.965"/>
<dbReference type="GO" id="GO:0032259">
    <property type="term" value="P:methylation"/>
    <property type="evidence" value="ECO:0007669"/>
    <property type="project" value="UniProtKB-KW"/>
</dbReference>
<keyword evidence="12" id="KW-1185">Reference proteome</keyword>
<evidence type="ECO:0000313" key="12">
    <source>
        <dbReference type="Proteomes" id="UP000070344"/>
    </source>
</evidence>
<protein>
    <recommendedName>
        <fullName evidence="8">Type II methyltransferase</fullName>
        <ecNumber evidence="8">2.1.1.113</ecNumber>
    </recommendedName>
    <alternativeName>
        <fullName evidence="8">N-4 cytosine-specific methyltransferase</fullName>
    </alternativeName>
</protein>
<gene>
    <name evidence="11" type="ORF">AKJ41_03545</name>
</gene>
<accession>A0A133V390</accession>